<evidence type="ECO:0000313" key="3">
    <source>
        <dbReference type="Proteomes" id="UP000324222"/>
    </source>
</evidence>
<evidence type="ECO:0000313" key="2">
    <source>
        <dbReference type="EMBL" id="MPD00806.1"/>
    </source>
</evidence>
<organism evidence="2 3">
    <name type="scientific">Portunus trituberculatus</name>
    <name type="common">Swimming crab</name>
    <name type="synonym">Neptunus trituberculatus</name>
    <dbReference type="NCBI Taxonomy" id="210409"/>
    <lineage>
        <taxon>Eukaryota</taxon>
        <taxon>Metazoa</taxon>
        <taxon>Ecdysozoa</taxon>
        <taxon>Arthropoda</taxon>
        <taxon>Crustacea</taxon>
        <taxon>Multicrustacea</taxon>
        <taxon>Malacostraca</taxon>
        <taxon>Eumalacostraca</taxon>
        <taxon>Eucarida</taxon>
        <taxon>Decapoda</taxon>
        <taxon>Pleocyemata</taxon>
        <taxon>Brachyura</taxon>
        <taxon>Eubrachyura</taxon>
        <taxon>Portunoidea</taxon>
        <taxon>Portunidae</taxon>
        <taxon>Portuninae</taxon>
        <taxon>Portunus</taxon>
    </lineage>
</organism>
<protein>
    <submittedName>
        <fullName evidence="2">Uncharacterized protein</fullName>
    </submittedName>
</protein>
<dbReference type="EMBL" id="VSRR010124519">
    <property type="protein sequence ID" value="MPD00806.1"/>
    <property type="molecule type" value="Genomic_DNA"/>
</dbReference>
<gene>
    <name evidence="2" type="ORF">E2C01_096306</name>
</gene>
<proteinExistence type="predicted"/>
<feature type="compositionally biased region" description="Basic and acidic residues" evidence="1">
    <location>
        <begin position="47"/>
        <end position="56"/>
    </location>
</feature>
<evidence type="ECO:0000256" key="1">
    <source>
        <dbReference type="SAM" id="MobiDB-lite"/>
    </source>
</evidence>
<comment type="caution">
    <text evidence="2">The sequence shown here is derived from an EMBL/GenBank/DDBJ whole genome shotgun (WGS) entry which is preliminary data.</text>
</comment>
<keyword evidence="3" id="KW-1185">Reference proteome</keyword>
<sequence length="82" mass="9477">MKKETKENGIFPGFLFRIVGIHHYSQCLFSWRRKETDSPLTPTSSERCVESKEETNSKNTRTKKGRDTTRPADPLTRAFQDG</sequence>
<feature type="region of interest" description="Disordered" evidence="1">
    <location>
        <begin position="34"/>
        <end position="82"/>
    </location>
</feature>
<dbReference type="AlphaFoldDB" id="A0A5B7K1P3"/>
<reference evidence="2 3" key="1">
    <citation type="submission" date="2019-05" db="EMBL/GenBank/DDBJ databases">
        <title>Another draft genome of Portunus trituberculatus and its Hox gene families provides insights of decapod evolution.</title>
        <authorList>
            <person name="Jeong J.-H."/>
            <person name="Song I."/>
            <person name="Kim S."/>
            <person name="Choi T."/>
            <person name="Kim D."/>
            <person name="Ryu S."/>
            <person name="Kim W."/>
        </authorList>
    </citation>
    <scope>NUCLEOTIDE SEQUENCE [LARGE SCALE GENOMIC DNA]</scope>
    <source>
        <tissue evidence="2">Muscle</tissue>
    </source>
</reference>
<accession>A0A5B7K1P3</accession>
<dbReference type="Proteomes" id="UP000324222">
    <property type="component" value="Unassembled WGS sequence"/>
</dbReference>
<name>A0A5B7K1P3_PORTR</name>